<comment type="caution">
    <text evidence="2">The sequence shown here is derived from an EMBL/GenBank/DDBJ whole genome shotgun (WGS) entry which is preliminary data.</text>
</comment>
<proteinExistence type="predicted"/>
<organism evidence="2 3">
    <name type="scientific">Fusarium acutatum</name>
    <dbReference type="NCBI Taxonomy" id="78861"/>
    <lineage>
        <taxon>Eukaryota</taxon>
        <taxon>Fungi</taxon>
        <taxon>Dikarya</taxon>
        <taxon>Ascomycota</taxon>
        <taxon>Pezizomycotina</taxon>
        <taxon>Sordariomycetes</taxon>
        <taxon>Hypocreomycetidae</taxon>
        <taxon>Hypocreales</taxon>
        <taxon>Nectriaceae</taxon>
        <taxon>Fusarium</taxon>
        <taxon>Fusarium fujikuroi species complex</taxon>
    </lineage>
</organism>
<dbReference type="OrthoDB" id="5086435at2759"/>
<protein>
    <submittedName>
        <fullName evidence="2">Uncharacterized protein</fullName>
    </submittedName>
</protein>
<feature type="compositionally biased region" description="Low complexity" evidence="1">
    <location>
        <begin position="142"/>
        <end position="154"/>
    </location>
</feature>
<sequence>MSSVDPPYLRFRMFFCFTKRIICEDPPATRDLFDEDHTIVHAGLSLSGCYIRIRLRRFFLLIKKLVRGPMDELQADYEDYIRSRSQHPVEFRNVANNSLGKGLEFLLTSVILKVTDEAKEDILDQRPTPMPSPPTPLRGADSATATSAGSPTVP</sequence>
<accession>A0A8H4NLK7</accession>
<gene>
    <name evidence="2" type="ORF">FACUT_1806</name>
</gene>
<name>A0A8H4NLK7_9HYPO</name>
<keyword evidence="3" id="KW-1185">Reference proteome</keyword>
<dbReference type="EMBL" id="JAADJF010000037">
    <property type="protein sequence ID" value="KAF4442784.1"/>
    <property type="molecule type" value="Genomic_DNA"/>
</dbReference>
<dbReference type="Proteomes" id="UP000536711">
    <property type="component" value="Unassembled WGS sequence"/>
</dbReference>
<evidence type="ECO:0000313" key="3">
    <source>
        <dbReference type="Proteomes" id="UP000536711"/>
    </source>
</evidence>
<feature type="region of interest" description="Disordered" evidence="1">
    <location>
        <begin position="122"/>
        <end position="154"/>
    </location>
</feature>
<evidence type="ECO:0000313" key="2">
    <source>
        <dbReference type="EMBL" id="KAF4442784.1"/>
    </source>
</evidence>
<evidence type="ECO:0000256" key="1">
    <source>
        <dbReference type="SAM" id="MobiDB-lite"/>
    </source>
</evidence>
<reference evidence="2 3" key="1">
    <citation type="submission" date="2020-01" db="EMBL/GenBank/DDBJ databases">
        <title>Identification and distribution of gene clusters putatively required for synthesis of sphingolipid metabolism inhibitors in phylogenetically diverse species of the filamentous fungus Fusarium.</title>
        <authorList>
            <person name="Kim H.-S."/>
            <person name="Busman M."/>
            <person name="Brown D.W."/>
            <person name="Divon H."/>
            <person name="Uhlig S."/>
            <person name="Proctor R.H."/>
        </authorList>
    </citation>
    <scope>NUCLEOTIDE SEQUENCE [LARGE SCALE GENOMIC DNA]</scope>
    <source>
        <strain evidence="2 3">NRRL 13308</strain>
    </source>
</reference>
<dbReference type="AlphaFoldDB" id="A0A8H4NLK7"/>